<feature type="region of interest" description="Disordered" evidence="6">
    <location>
        <begin position="4033"/>
        <end position="4055"/>
    </location>
</feature>
<gene>
    <name evidence="8" type="ORF">C8R21_1234</name>
</gene>
<dbReference type="InterPro" id="IPR020806">
    <property type="entry name" value="PKS_PP-bd"/>
</dbReference>
<dbReference type="GO" id="GO:0044550">
    <property type="term" value="P:secondary metabolite biosynthetic process"/>
    <property type="evidence" value="ECO:0007669"/>
    <property type="project" value="UniProtKB-ARBA"/>
</dbReference>
<dbReference type="FunFam" id="2.30.38.10:FF:000001">
    <property type="entry name" value="Non-ribosomal peptide synthetase PvdI"/>
    <property type="match status" value="2"/>
</dbReference>
<dbReference type="FunFam" id="1.10.1200.10:FF:000016">
    <property type="entry name" value="Non-ribosomal peptide synthase"/>
    <property type="match status" value="1"/>
</dbReference>
<dbReference type="SUPFAM" id="SSF56801">
    <property type="entry name" value="Acetyl-CoA synthetase-like"/>
    <property type="match status" value="4"/>
</dbReference>
<dbReference type="PROSITE" id="PS50075">
    <property type="entry name" value="CARRIER"/>
    <property type="match status" value="4"/>
</dbReference>
<dbReference type="GO" id="GO:0005829">
    <property type="term" value="C:cytosol"/>
    <property type="evidence" value="ECO:0007669"/>
    <property type="project" value="TreeGrafter"/>
</dbReference>
<dbReference type="InterPro" id="IPR045851">
    <property type="entry name" value="AMP-bd_C_sf"/>
</dbReference>
<dbReference type="InterPro" id="IPR025110">
    <property type="entry name" value="AMP-bd_C"/>
</dbReference>
<feature type="region of interest" description="Disordered" evidence="6">
    <location>
        <begin position="3561"/>
        <end position="3580"/>
    </location>
</feature>
<feature type="domain" description="Carrier" evidence="7">
    <location>
        <begin position="4644"/>
        <end position="4719"/>
    </location>
</feature>
<dbReference type="CDD" id="cd05930">
    <property type="entry name" value="A_NRPS"/>
    <property type="match status" value="2"/>
</dbReference>
<dbReference type="PROSITE" id="PS00455">
    <property type="entry name" value="AMP_BINDING"/>
    <property type="match status" value="4"/>
</dbReference>
<accession>A0A2T5I7A6</accession>
<dbReference type="NCBIfam" id="NF003417">
    <property type="entry name" value="PRK04813.1"/>
    <property type="match status" value="4"/>
</dbReference>
<dbReference type="CDD" id="cd12117">
    <property type="entry name" value="A_NRPS_Srf_like"/>
    <property type="match status" value="1"/>
</dbReference>
<dbReference type="SUPFAM" id="SSF47336">
    <property type="entry name" value="ACP-like"/>
    <property type="match status" value="4"/>
</dbReference>
<evidence type="ECO:0000259" key="7">
    <source>
        <dbReference type="PROSITE" id="PS50075"/>
    </source>
</evidence>
<dbReference type="PANTHER" id="PTHR45527:SF14">
    <property type="entry name" value="PLIPASTATIN SYNTHASE SUBUNIT B"/>
    <property type="match status" value="1"/>
</dbReference>
<dbReference type="InterPro" id="IPR009081">
    <property type="entry name" value="PP-bd_ACP"/>
</dbReference>
<comment type="caution">
    <text evidence="8">The sequence shown here is derived from an EMBL/GenBank/DDBJ whole genome shotgun (WGS) entry which is preliminary data.</text>
</comment>
<name>A0A2T5I7A6_9PROT</name>
<feature type="domain" description="Carrier" evidence="7">
    <location>
        <begin position="3582"/>
        <end position="3657"/>
    </location>
</feature>
<dbReference type="PROSITE" id="PS00012">
    <property type="entry name" value="PHOSPHOPANTETHEINE"/>
    <property type="match status" value="4"/>
</dbReference>
<dbReference type="Pfam" id="PF13193">
    <property type="entry name" value="AMP-binding_C"/>
    <property type="match status" value="4"/>
</dbReference>
<dbReference type="Gene3D" id="3.30.300.30">
    <property type="match status" value="4"/>
</dbReference>
<dbReference type="Gene3D" id="3.40.50.12780">
    <property type="entry name" value="N-terminal domain of ligase-like"/>
    <property type="match status" value="1"/>
</dbReference>
<evidence type="ECO:0000256" key="1">
    <source>
        <dbReference type="ARBA" id="ARBA00001957"/>
    </source>
</evidence>
<evidence type="ECO:0000256" key="6">
    <source>
        <dbReference type="SAM" id="MobiDB-lite"/>
    </source>
</evidence>
<dbReference type="InterPro" id="IPR006162">
    <property type="entry name" value="Ppantetheine_attach_site"/>
</dbReference>
<protein>
    <submittedName>
        <fullName evidence="8">Non-ribosomal peptide synthase protein (TIGR01720 family)/amino acid adenylation domain-containing protein</fullName>
    </submittedName>
</protein>
<reference evidence="8 9" key="1">
    <citation type="submission" date="2018-04" db="EMBL/GenBank/DDBJ databases">
        <title>Active sludge and wastewater microbial communities from Klosterneuburg, Austria.</title>
        <authorList>
            <person name="Wagner M."/>
        </authorList>
    </citation>
    <scope>NUCLEOTIDE SEQUENCE [LARGE SCALE GENOMIC DNA]</scope>
    <source>
        <strain evidence="8 9">Nl12</strain>
    </source>
</reference>
<dbReference type="NCBIfam" id="TIGR01733">
    <property type="entry name" value="AA-adenyl-dom"/>
    <property type="match status" value="4"/>
</dbReference>
<dbReference type="InterPro" id="IPR010060">
    <property type="entry name" value="NRPS_synth"/>
</dbReference>
<dbReference type="NCBIfam" id="TIGR01720">
    <property type="entry name" value="NRPS-para261"/>
    <property type="match status" value="1"/>
</dbReference>
<dbReference type="CDD" id="cd19543">
    <property type="entry name" value="DCL_NRPS"/>
    <property type="match status" value="1"/>
</dbReference>
<dbReference type="Gene3D" id="3.30.559.30">
    <property type="entry name" value="Nonribosomal peptide synthetase, condensation domain"/>
    <property type="match status" value="5"/>
</dbReference>
<dbReference type="Proteomes" id="UP000244152">
    <property type="component" value="Unassembled WGS sequence"/>
</dbReference>
<evidence type="ECO:0000256" key="5">
    <source>
        <dbReference type="ARBA" id="ARBA00022737"/>
    </source>
</evidence>
<dbReference type="InterPro" id="IPR000873">
    <property type="entry name" value="AMP-dep_synth/lig_dom"/>
</dbReference>
<dbReference type="GO" id="GO:0031177">
    <property type="term" value="F:phosphopantetheine binding"/>
    <property type="evidence" value="ECO:0007669"/>
    <property type="project" value="InterPro"/>
</dbReference>
<dbReference type="FunFam" id="3.30.300.30:FF:000010">
    <property type="entry name" value="Enterobactin synthetase component F"/>
    <property type="match status" value="4"/>
</dbReference>
<sequence length="4770" mass="528981">MMEKAARSMPTTNSETFLFPTSFAQQRLWFFEQLYPGSTVYHLSTVLPFDGLLDRKALEESLGDLLDRHEALRTTFTALDGAPVQLIAPHLRIEMPLVDVSKPADGCLERAREAARTALAEPFDLVRGPLLRATLVRLEHDYHWLVLVLHHIVADGWSFEVLHRDLRALYEARCRHEQAALPALPVQYADFACWQRRILQGERLDALFAYWQAQLKDAPAQLALPADRPRPVQSSYRGGRCGVSIDATLTARLRALGQSQGATLFMTLLAAFGVLLSRYSGQSDLVIGTPIANRTRSELEGLIGFFVNTLALRLDLSGNPSFTTLLERVRNVTTAAYTHQDMPFEMLVARLAPKRHLSQTPLFQVMFNLQNVPAPEQEEEVADKPGTRYRDEFVTAKFDLLLSLVDDGHRVTGYFEYAADLFDIEAIHRMAVHLETLLIAVAADPAGSAGSACGISSLPIVTQAERAQLLVEWNATHTEYPRNACIQGLFEEQAARRPDAVAIVLEKDWLTYGELNLRANRLAHRLRRFGVGPETLVGVCLERSFELIIALLGVLKAGGAYLPLEPGTPQARLSAMLHDAGAKVLLTQRKFADVLRGVLQGETNQLICLDDECEETELESASDPASGTRPDNLAYVCYTSGSTGVPKGVAVEQRAVVRLVKGTDYATFTPDDVFLQFAPIAFDASTFEIWACLLNGGKLVIMPPEAPSLEKLSSVIAHQRISTLWLTSGLFHQMVDNHCEELNAVRQLLAGGDVLSPDHIRRMGQQNPQCILIAAYGPTENTTFTSCYRVPAPERIHCPIPIGRPIANTEVYVLDDRLQPVPIGVTGELYIGGEGLARGYLNRPELTAERFIAHPFRPQGRVYRTGDWVRYLPDGNLEFIGRRDQQVKVRGFRVELGEVEAALHAYPGVREAVATMREDAPGDKRLIAYVVADAEEPPSASEWRRFLQERLPGYMVPSAFVAIPALPLTPNGKLDRAALPAPSIVRETEAVAPRTQDEQRLADIFAELLRIPKVGIHDNFFELGGHSLLATRAVSRIRDVLHATVPLHVLFDAPTVGELALRLGPRTASQPIQRRPEGPCPLSFSQQRLWFLDQLSPNSAAYNICTTFAFKGLLDATVLRQSLGEIVRRHEIMRTTFTAIDGQGIQVVMPPSPPQLTVIDLREASAAEARRIINTEAEIPFDLVTGPLFRTTLLRIGELDHLLVLAMHHIIADGWSLGIIKQELAVLVESYSSHEASPLPEIPIQYGDFACWQRRTLQGEQLNGLFGYWKKQLEDAPEQLCLPTDYPRPAVQSFRGASLSVTLPPRLARGLQDLSQRKGVTLFMTLLTAFGVLLSRYSGQSDIVVGTPIANRTRSELEGLIGFFVNTLALRLDLSGDPSFAVLLERVRNVTTGAYTHQDMPFEMLVARLAPARHLDHSPLFQVMFSLDKENSGSETLLPIMPISSATSDFVEARGAAKFDLTLAMTEFNDGITASFEYATDLFEPATIRRMLDHFLVLVDGIINNVEQRLSGLPLLSAMEQQQLLVDWNATATLFPRDCCIHTLFELQAMRSPDAIALEADHERLTYEQLNHRADQLARCLREIKPGTPVGLLIDRGMEMAVGILGILKAGAAYIPLDSRLPAERIAFILSDTAAPAVVTRTEFRHRLAGYSGRVICPEDAKPDEAETTSVEEADATGNAGPENLAYIIYTSGSTGTPKGVMISHRSLVNHAIAISRSYELCSSDRVLQIAPPAFDVAAEEIFPSWLSGATVVAWTDTGPPAFSDLIDLVDNRHLSVLNLPASYWHGWVAELSSLRLPESLRLVVVGSEPVIAARLVDWLRHTHGDINLINAYGPSETTITAIIYKVPAGGDFRNHTGTGSSSVAVSPDPSVRSVPSVPIGRPIANTEVYVLDDRLQPVPIGVAGELYIGGEGLARGYLNRPELTAERFIAHPFRPEGRVYRTGDWVRYLPDGNLEFIGRRDQQVKVRGFRVELGEVEAALHAYPGVREAVATMREDAPGDKRLIAYVVADADEPPSASEWRRFLQERLPGYMVPSAFVAIPALPLTPNGKLDRAALPAPSIVRETEVVAPRTQDEQRLADIFAELLRIPKVGIHDNFFELGGDSILAIQIVARARCTGLHFTPRQIFEQPTIAGLLTVVNTAPIPAGKETVPGTAPLTPIQHWFFEQKLANPQHYNQAALLQVSPDIDDARWVYTFAQLLTHHDALRLRFFHTGEEWIQTLADPPAEIPYRRTDLSEITPPHRAAAIATHAAKVQASLDLTRGPLLRAELFDFGVDEKPLLLIAIHHLAVDGISWRILLEDLETVSAVADHPPLLPSKTTAFTFWARKLAAYAGSTELREEAAYWLTTLPSHAVQLPTDRPAPPEANTAGSSRMVVVTLAPTETERLLREAAQAHHSTAEEILLTALALTLSRWTESDVTLVDLEGHGREAIFDEVDLSRTVGWFTTIFPVPLDVSSCADHGAALRQIKERLHAVPRRGIGYGLLRYMSEGEAEQYLKRLPEAQISFNYLGQFEHAADPGAREDDLRGPACSESGRRRYLIDINGGIFADRLHLSWIYSEAVHHRDTIEALATVFMEKLRELVNYCPFQGESALSPMDFPLSNLDHSQLKGLLADNPDLEDIYPLSPMQEGMLFHTLLDPDSGIYVEQLHHCFQNGINVEAFEQSWRRLVARHPVLRTTFHWKGLNTPLQIVHRDAQLDCQCLDWRESPRKGEQLQEFLQNDRKRGFDLSKAPPMRIVLIRTAENQFEFIWSHHHVLLDGWSVPVLFSELGDFYDAMERGIQHDPPPPRPYRDYIAWLRDQDRNAAHAYWKRRLAGFSAAIPLTVDRVHPGAKATEGYDEKYIRLSTALTSRLETFARENRLTLNTLVQAAWALLLSRYSGENDIVFGVIVAGRPAAIPGVESMVGLFINALPSRISVSSSMTVLNWLQELQKHQLEDREYEYSPLAEVQRLSEVAAGMPLFESLLVFQNYPLRGPTKGSETDGRTRSVERTSYPLTAVAAPGKSLLLKLLYDRARFTDDIVMRILNHWRMLLEGLTANPSGSVADLSLLSNAERRQFMDWNRNERKYPHTCCIHELFLEQAARTPDAIAVVFRDSRLTYREISDRAHLIANHLRSRGVGPDIPVALCLERSPEMVIGVIAILIAGGGCLPLDPAYPRERLAFMLQDSGAPLLLTQRTLVDRLPPHCVLYMDEPLATAETTPHVRPKPENLAPENLAYIIYTSGSTGKPKGVAVPHRTLVNLTAWQSDKPDPAAVTLQFAPLSFDVAFQEIFSALCTGATLILAEETMRQDPEALWQLIEEKNVNRLYLPFVALQQLAEAASRLATLPANLREIITAGEQLQITPSIRKLFSRLPACKLHNQYGPSETHVVTTFTLAGAADGWSLLPPIGRPIANTRIHLFDADKRLVPVGVPGEIHVGGDCLAWGYLNRPELTAEKFITDPDYPDRRLYRTGDLARYLPGGDIEFLGRLDHQVKLRGFRVEPGEVEGVLVNHPAVREAVVTVREDDPGNRRLVAYVVPRIELPAAADLRRYLVERLPEYLVPSAFVFLKSLPTTPSGKIDRRALPVPDQSRPDLGRAPLMPRNEEEVRIARIWAEVLNLNTVGVEDNFFELGGHSLLATRVISRIRDVFGTEVPLRQLFEFPTVAGFAHAIRQQSGKNPAEPGIPAGLRIGPCPLSFAQQRLWFFEQLYPGSTVYHLSTVLPFDGLLDRKALEESLGDLLDRHEALRTTFTALDGAPVQLIAPHLRIEMPLVDVSKPADGCLERAREAARTALAEPFDLVRGPLLRATLVRLEHDYHWLVLVLHHIVADGWSFEVLHRDLRALYEARCRHEQAALPALPVQYADFACWQRRILQGERLDALFAYWQAQLKDAPAQLALPADRPRPVQSSYRGGRCGVSIDATLTARLRALGQSQGATLFMTLLAAFGVLLSRYSGQSDLVIGTPIANRTRSELEGLIGFFVNTLALRLDLSGNPSFTTLLERVRNVTTAAYTHQDMPFEMLVARLAPKRHLSQTPLFQVMFNLLNIGERRSDTASQPRSDEPDPLPADQLDTSAAEFDEPAKFDLTLYAMEYDRTIRFEAVYALNLFELATMQRILGHFTTLLENIVTHPDSPLSRLRLTRDIALGRNTVAPQIPFNPFPEQAIEQSIGSRFREQAEHYPDHVAIWISNHRWTYRKLEELSNRVANAVLAMRGEGPEGIALLFRDGAHMIIAMLGVLKAGKAYIPLDPAHPEVRIEQLIGSSSAAAVLTDVTGFSSAHVRSILLAETECYDVSPPPPVSPDAVAYILYTSGSTGAPKGVVQTHRNVLSQVRAYSNNLHICAEDRLTFVSSYGVDAAVQDVFGALLNGATLYPVSVREEGVGALVNCLVEHEITVFHSTPTVFRHLVNDIPENARLEKLRLIALGGEVMYRRDVDLFRVHFSPDCLLVNGYGLTESTMALQYFIDHKTPLVRDSVPVGYPVDGIELLLLDETGEAAEVYCPGEIVLCGPSIALGYWRQGSIAPFPAGTNGRPLYRTGDLGRRLPDGSIEFIGRRDFQVKVRGYRIEPGEIENQLLACPGVNQAAVIAEESCDGNGERLVGYVSAQPGHALAPGDLRRHLARQLPDYLVPSTFVILKELPTTPSGKLDRQALPTPITLTDSFVPPQNAAEAKIAEIWRQILGIENIGVQDNFFSIGGHSLLATQVISRLRDEFGVELPLQQIFETPVIADLALVVTGAQSESVPLPAIRPLPRWRHRASVSALGEVELSADLKALLDRFVSADSPVQTAL</sequence>
<dbReference type="PANTHER" id="PTHR45527">
    <property type="entry name" value="NONRIBOSOMAL PEPTIDE SYNTHETASE"/>
    <property type="match status" value="1"/>
</dbReference>
<dbReference type="Pfam" id="PF00501">
    <property type="entry name" value="AMP-binding"/>
    <property type="match status" value="4"/>
</dbReference>
<dbReference type="EMBL" id="QAOK01000023">
    <property type="protein sequence ID" value="PTQ79721.1"/>
    <property type="molecule type" value="Genomic_DNA"/>
</dbReference>
<dbReference type="RefSeq" id="WP_107762836.1">
    <property type="nucleotide sequence ID" value="NZ_QAOK01000023.1"/>
</dbReference>
<dbReference type="InterPro" id="IPR010071">
    <property type="entry name" value="AA_adenyl_dom"/>
</dbReference>
<evidence type="ECO:0000256" key="2">
    <source>
        <dbReference type="ARBA" id="ARBA00006432"/>
    </source>
</evidence>
<dbReference type="FunFam" id="1.10.1200.10:FF:000005">
    <property type="entry name" value="Nonribosomal peptide synthetase 1"/>
    <property type="match status" value="3"/>
</dbReference>
<dbReference type="InterPro" id="IPR001242">
    <property type="entry name" value="Condensation_dom"/>
</dbReference>
<keyword evidence="3" id="KW-0596">Phosphopantetheine</keyword>
<evidence type="ECO:0000256" key="3">
    <source>
        <dbReference type="ARBA" id="ARBA00022450"/>
    </source>
</evidence>
<keyword evidence="4" id="KW-0597">Phosphoprotein</keyword>
<dbReference type="CDD" id="cd19534">
    <property type="entry name" value="E_NRPS"/>
    <property type="match status" value="1"/>
</dbReference>
<dbReference type="InterPro" id="IPR042099">
    <property type="entry name" value="ANL_N_sf"/>
</dbReference>
<evidence type="ECO:0000313" key="9">
    <source>
        <dbReference type="Proteomes" id="UP000244152"/>
    </source>
</evidence>
<dbReference type="CDD" id="cd19531">
    <property type="entry name" value="LCL_NRPS-like"/>
    <property type="match status" value="3"/>
</dbReference>
<dbReference type="Gene3D" id="2.30.38.10">
    <property type="entry name" value="Luciferase, Domain 3"/>
    <property type="match status" value="3"/>
</dbReference>
<feature type="domain" description="Carrier" evidence="7">
    <location>
        <begin position="992"/>
        <end position="1067"/>
    </location>
</feature>
<dbReference type="InterPro" id="IPR023213">
    <property type="entry name" value="CAT-like_dom_sf"/>
</dbReference>
<dbReference type="Gene3D" id="1.10.1200.10">
    <property type="entry name" value="ACP-like"/>
    <property type="match status" value="4"/>
</dbReference>
<dbReference type="CDD" id="cd17651">
    <property type="entry name" value="A_NRPS_VisG_like"/>
    <property type="match status" value="1"/>
</dbReference>
<dbReference type="InterPro" id="IPR036736">
    <property type="entry name" value="ACP-like_sf"/>
</dbReference>
<dbReference type="InterPro" id="IPR020845">
    <property type="entry name" value="AMP-binding_CS"/>
</dbReference>
<dbReference type="GO" id="GO:0003824">
    <property type="term" value="F:catalytic activity"/>
    <property type="evidence" value="ECO:0007669"/>
    <property type="project" value="UniProtKB-KW"/>
</dbReference>
<dbReference type="SUPFAM" id="SSF52777">
    <property type="entry name" value="CoA-dependent acyltransferases"/>
    <property type="match status" value="10"/>
</dbReference>
<dbReference type="Pfam" id="PF00550">
    <property type="entry name" value="PP-binding"/>
    <property type="match status" value="4"/>
</dbReference>
<organism evidence="8 9">
    <name type="scientific">Nitrosospira multiformis</name>
    <dbReference type="NCBI Taxonomy" id="1231"/>
    <lineage>
        <taxon>Bacteria</taxon>
        <taxon>Pseudomonadati</taxon>
        <taxon>Pseudomonadota</taxon>
        <taxon>Betaproteobacteria</taxon>
        <taxon>Nitrosomonadales</taxon>
        <taxon>Nitrosomonadaceae</taxon>
        <taxon>Nitrosospira</taxon>
    </lineage>
</organism>
<evidence type="ECO:0000256" key="4">
    <source>
        <dbReference type="ARBA" id="ARBA00022553"/>
    </source>
</evidence>
<dbReference type="GO" id="GO:0043041">
    <property type="term" value="P:amino acid activation for nonribosomal peptide biosynthetic process"/>
    <property type="evidence" value="ECO:0007669"/>
    <property type="project" value="TreeGrafter"/>
</dbReference>
<dbReference type="Pfam" id="PF00668">
    <property type="entry name" value="Condensation"/>
    <property type="match status" value="5"/>
</dbReference>
<dbReference type="FunFam" id="3.40.50.12780:FF:000012">
    <property type="entry name" value="Non-ribosomal peptide synthetase"/>
    <property type="match status" value="3"/>
</dbReference>
<dbReference type="GO" id="GO:0072330">
    <property type="term" value="P:monocarboxylic acid biosynthetic process"/>
    <property type="evidence" value="ECO:0007669"/>
    <property type="project" value="UniProtKB-ARBA"/>
</dbReference>
<feature type="domain" description="Carrier" evidence="7">
    <location>
        <begin position="2070"/>
        <end position="2144"/>
    </location>
</feature>
<keyword evidence="5" id="KW-0677">Repeat</keyword>
<dbReference type="Gene3D" id="3.30.559.10">
    <property type="entry name" value="Chloramphenicol acetyltransferase-like domain"/>
    <property type="match status" value="5"/>
</dbReference>
<comment type="cofactor">
    <cofactor evidence="1">
        <name>pantetheine 4'-phosphate</name>
        <dbReference type="ChEBI" id="CHEBI:47942"/>
    </cofactor>
</comment>
<dbReference type="SMART" id="SM00823">
    <property type="entry name" value="PKS_PP"/>
    <property type="match status" value="4"/>
</dbReference>
<comment type="similarity">
    <text evidence="2">Belongs to the ATP-dependent AMP-binding enzyme family.</text>
</comment>
<dbReference type="FunFam" id="3.40.50.980:FF:000001">
    <property type="entry name" value="Non-ribosomal peptide synthetase"/>
    <property type="match status" value="3"/>
</dbReference>
<dbReference type="Gene3D" id="3.40.50.980">
    <property type="match status" value="6"/>
</dbReference>
<proteinExistence type="inferred from homology"/>
<evidence type="ECO:0000313" key="8">
    <source>
        <dbReference type="EMBL" id="PTQ79721.1"/>
    </source>
</evidence>